<dbReference type="GO" id="GO:0045944">
    <property type="term" value="P:positive regulation of transcription by RNA polymerase II"/>
    <property type="evidence" value="ECO:0007669"/>
    <property type="project" value="TreeGrafter"/>
</dbReference>
<dbReference type="GO" id="GO:0000976">
    <property type="term" value="F:transcription cis-regulatory region binding"/>
    <property type="evidence" value="ECO:0007669"/>
    <property type="project" value="TreeGrafter"/>
</dbReference>
<dbReference type="PANTHER" id="PTHR37534:SF48">
    <property type="entry name" value="FINGER DOMAIN PROTEIN, PUTATIVE-RELATED"/>
    <property type="match status" value="1"/>
</dbReference>
<dbReference type="Proteomes" id="UP001305647">
    <property type="component" value="Unassembled WGS sequence"/>
</dbReference>
<proteinExistence type="predicted"/>
<accession>A0AAN6SXV3</accession>
<keyword evidence="8" id="KW-1185">Reference proteome</keyword>
<dbReference type="PANTHER" id="PTHR37534">
    <property type="entry name" value="TRANSCRIPTIONAL ACTIVATOR PROTEIN UGA3"/>
    <property type="match status" value="1"/>
</dbReference>
<dbReference type="GO" id="GO:0005634">
    <property type="term" value="C:nucleus"/>
    <property type="evidence" value="ECO:0007669"/>
    <property type="project" value="UniProtKB-SubCell"/>
</dbReference>
<sequence length="414" mass="45374">MSAVFEAIEYYNVHIAPTMIATGVTGEGSPYWMPPSTVSLLPRSFTQNIVCTSLSHRILQSSRAAPSHQVVLARRLQRHRGDALRALATELSKPEHQTSDLTLASIILLLLVEIQHATEPPDWRHHSKGAAVMIDMKGGLGNVVLSSPDLRHLFRYYVLLEIIGTTTSPHVDIDSAGRQLEIISLLPVLFGNGLMTCFPCPPDLLAEVIRINHLRSRFCTVTATEAPAAMLQEAKHAAALDILRRARAFPTDKWAAEVFVGLGIGDTPASQAGFSSWHAIAAIYQSAIAIYCMASLFQEPELCASVGTLPLVPWDALASARAACSSVLLNRLREISRCSQLRDLVLWPLFVAGVEAEDDATKQFITGELQRISNALGGAAPLVARDLLQRRVWRLGRGRRSWDGLFDQSYVFVV</sequence>
<evidence type="ECO:0000256" key="3">
    <source>
        <dbReference type="ARBA" id="ARBA00023015"/>
    </source>
</evidence>
<evidence type="ECO:0000313" key="7">
    <source>
        <dbReference type="EMBL" id="KAK4096852.1"/>
    </source>
</evidence>
<evidence type="ECO:0000256" key="6">
    <source>
        <dbReference type="ARBA" id="ARBA00023242"/>
    </source>
</evidence>
<name>A0AAN6SXV3_9PEZI</name>
<reference evidence="7" key="1">
    <citation type="journal article" date="2023" name="Mol. Phylogenet. Evol.">
        <title>Genome-scale phylogeny and comparative genomics of the fungal order Sordariales.</title>
        <authorList>
            <person name="Hensen N."/>
            <person name="Bonometti L."/>
            <person name="Westerberg I."/>
            <person name="Brannstrom I.O."/>
            <person name="Guillou S."/>
            <person name="Cros-Aarteil S."/>
            <person name="Calhoun S."/>
            <person name="Haridas S."/>
            <person name="Kuo A."/>
            <person name="Mondo S."/>
            <person name="Pangilinan J."/>
            <person name="Riley R."/>
            <person name="LaButti K."/>
            <person name="Andreopoulos B."/>
            <person name="Lipzen A."/>
            <person name="Chen C."/>
            <person name="Yan M."/>
            <person name="Daum C."/>
            <person name="Ng V."/>
            <person name="Clum A."/>
            <person name="Steindorff A."/>
            <person name="Ohm R.A."/>
            <person name="Martin F."/>
            <person name="Silar P."/>
            <person name="Natvig D.O."/>
            <person name="Lalanne C."/>
            <person name="Gautier V."/>
            <person name="Ament-Velasquez S.L."/>
            <person name="Kruys A."/>
            <person name="Hutchinson M.I."/>
            <person name="Powell A.J."/>
            <person name="Barry K."/>
            <person name="Miller A.N."/>
            <person name="Grigoriev I.V."/>
            <person name="Debuchy R."/>
            <person name="Gladieux P."/>
            <person name="Hiltunen Thoren M."/>
            <person name="Johannesson H."/>
        </authorList>
    </citation>
    <scope>NUCLEOTIDE SEQUENCE</scope>
    <source>
        <strain evidence="7">CBS 757.83</strain>
    </source>
</reference>
<organism evidence="7 8">
    <name type="scientific">Parathielavia hyrcaniae</name>
    <dbReference type="NCBI Taxonomy" id="113614"/>
    <lineage>
        <taxon>Eukaryota</taxon>
        <taxon>Fungi</taxon>
        <taxon>Dikarya</taxon>
        <taxon>Ascomycota</taxon>
        <taxon>Pezizomycotina</taxon>
        <taxon>Sordariomycetes</taxon>
        <taxon>Sordariomycetidae</taxon>
        <taxon>Sordariales</taxon>
        <taxon>Chaetomiaceae</taxon>
        <taxon>Parathielavia</taxon>
    </lineage>
</organism>
<keyword evidence="5" id="KW-0804">Transcription</keyword>
<evidence type="ECO:0000256" key="2">
    <source>
        <dbReference type="ARBA" id="ARBA00022833"/>
    </source>
</evidence>
<evidence type="ECO:0000313" key="8">
    <source>
        <dbReference type="Proteomes" id="UP001305647"/>
    </source>
</evidence>
<protein>
    <submittedName>
        <fullName evidence="7">Uncharacterized protein</fullName>
    </submittedName>
</protein>
<keyword evidence="2" id="KW-0862">Zinc</keyword>
<dbReference type="GO" id="GO:0003700">
    <property type="term" value="F:DNA-binding transcription factor activity"/>
    <property type="evidence" value="ECO:0007669"/>
    <property type="project" value="TreeGrafter"/>
</dbReference>
<keyword evidence="3" id="KW-0805">Transcription regulation</keyword>
<dbReference type="EMBL" id="MU863693">
    <property type="protein sequence ID" value="KAK4096852.1"/>
    <property type="molecule type" value="Genomic_DNA"/>
</dbReference>
<comment type="caution">
    <text evidence="7">The sequence shown here is derived from an EMBL/GenBank/DDBJ whole genome shotgun (WGS) entry which is preliminary data.</text>
</comment>
<reference evidence="7" key="2">
    <citation type="submission" date="2023-05" db="EMBL/GenBank/DDBJ databases">
        <authorList>
            <consortium name="Lawrence Berkeley National Laboratory"/>
            <person name="Steindorff A."/>
            <person name="Hensen N."/>
            <person name="Bonometti L."/>
            <person name="Westerberg I."/>
            <person name="Brannstrom I.O."/>
            <person name="Guillou S."/>
            <person name="Cros-Aarteil S."/>
            <person name="Calhoun S."/>
            <person name="Haridas S."/>
            <person name="Kuo A."/>
            <person name="Mondo S."/>
            <person name="Pangilinan J."/>
            <person name="Riley R."/>
            <person name="Labutti K."/>
            <person name="Andreopoulos B."/>
            <person name="Lipzen A."/>
            <person name="Chen C."/>
            <person name="Yanf M."/>
            <person name="Daum C."/>
            <person name="Ng V."/>
            <person name="Clum A."/>
            <person name="Ohm R."/>
            <person name="Martin F."/>
            <person name="Silar P."/>
            <person name="Natvig D."/>
            <person name="Lalanne C."/>
            <person name="Gautier V."/>
            <person name="Ament-Velasquez S.L."/>
            <person name="Kruys A."/>
            <person name="Hutchinson M.I."/>
            <person name="Powell A.J."/>
            <person name="Barry K."/>
            <person name="Miller A.N."/>
            <person name="Grigoriev I.V."/>
            <person name="Debuchy R."/>
            <person name="Gladieux P."/>
            <person name="Thoren M.H."/>
            <person name="Johannesson H."/>
        </authorList>
    </citation>
    <scope>NUCLEOTIDE SEQUENCE</scope>
    <source>
        <strain evidence="7">CBS 757.83</strain>
    </source>
</reference>
<dbReference type="Pfam" id="PF11951">
    <property type="entry name" value="Fungal_trans_2"/>
    <property type="match status" value="1"/>
</dbReference>
<comment type="subcellular location">
    <subcellularLocation>
        <location evidence="1">Nucleus</location>
    </subcellularLocation>
</comment>
<evidence type="ECO:0000256" key="1">
    <source>
        <dbReference type="ARBA" id="ARBA00004123"/>
    </source>
</evidence>
<evidence type="ECO:0000256" key="4">
    <source>
        <dbReference type="ARBA" id="ARBA00023125"/>
    </source>
</evidence>
<evidence type="ECO:0000256" key="5">
    <source>
        <dbReference type="ARBA" id="ARBA00023163"/>
    </source>
</evidence>
<gene>
    <name evidence="7" type="ORF">N658DRAFT_435215</name>
</gene>
<dbReference type="InterPro" id="IPR021858">
    <property type="entry name" value="Fun_TF"/>
</dbReference>
<keyword evidence="6" id="KW-0539">Nucleus</keyword>
<dbReference type="AlphaFoldDB" id="A0AAN6SXV3"/>
<keyword evidence="4" id="KW-0238">DNA-binding</keyword>